<accession>A0A5J9UII6</accession>
<feature type="domain" description="Kinesin motor" evidence="8">
    <location>
        <begin position="512"/>
        <end position="820"/>
    </location>
</feature>
<dbReference type="OrthoDB" id="3176171at2759"/>
<dbReference type="PROSITE" id="PS50067">
    <property type="entry name" value="KINESIN_MOTOR_2"/>
    <property type="match status" value="1"/>
</dbReference>
<dbReference type="PRINTS" id="PR00380">
    <property type="entry name" value="KINESINHEAVY"/>
</dbReference>
<name>A0A5J9UII6_9POAL</name>
<dbReference type="Proteomes" id="UP000324897">
    <property type="component" value="Chromosome 2"/>
</dbReference>
<dbReference type="InterPro" id="IPR036961">
    <property type="entry name" value="Kinesin_motor_dom_sf"/>
</dbReference>
<dbReference type="SMART" id="SM00033">
    <property type="entry name" value="CH"/>
    <property type="match status" value="1"/>
</dbReference>
<dbReference type="InterPro" id="IPR001715">
    <property type="entry name" value="CH_dom"/>
</dbReference>
<dbReference type="FunFam" id="3.40.850.10:FF:000111">
    <property type="entry name" value="p-loop nucleoside triphosphate hydrolase superfamily protein with CH (Calponin Homology) domain"/>
    <property type="match status" value="1"/>
</dbReference>
<evidence type="ECO:0000256" key="4">
    <source>
        <dbReference type="PROSITE-ProRule" id="PRU00283"/>
    </source>
</evidence>
<dbReference type="Gramene" id="TVU23599">
    <property type="protein sequence ID" value="TVU23599"/>
    <property type="gene ID" value="EJB05_25974"/>
</dbReference>
<evidence type="ECO:0000256" key="2">
    <source>
        <dbReference type="ARBA" id="ARBA00022701"/>
    </source>
</evidence>
<dbReference type="FunFam" id="3.40.850.10:FF:000178">
    <property type="entry name" value="Kinesin-related protein3"/>
    <property type="match status" value="1"/>
</dbReference>
<dbReference type="PROSITE" id="PS50021">
    <property type="entry name" value="CH"/>
    <property type="match status" value="1"/>
</dbReference>
<dbReference type="SUPFAM" id="SSF52540">
    <property type="entry name" value="P-loop containing nucleoside triphosphate hydrolases"/>
    <property type="match status" value="1"/>
</dbReference>
<evidence type="ECO:0000313" key="10">
    <source>
        <dbReference type="Proteomes" id="UP000324897"/>
    </source>
</evidence>
<evidence type="ECO:0000256" key="5">
    <source>
        <dbReference type="SAM" id="Coils"/>
    </source>
</evidence>
<dbReference type="Pfam" id="PF00307">
    <property type="entry name" value="CH"/>
    <property type="match status" value="1"/>
</dbReference>
<keyword evidence="3 4" id="KW-0505">Motor protein</keyword>
<feature type="binding site" evidence="4">
    <location>
        <begin position="595"/>
        <end position="602"/>
    </location>
    <ligand>
        <name>ATP</name>
        <dbReference type="ChEBI" id="CHEBI:30616"/>
    </ligand>
</feature>
<evidence type="ECO:0008006" key="11">
    <source>
        <dbReference type="Google" id="ProtNLM"/>
    </source>
</evidence>
<dbReference type="InterPro" id="IPR027640">
    <property type="entry name" value="Kinesin-like_fam"/>
</dbReference>
<evidence type="ECO:0000256" key="3">
    <source>
        <dbReference type="ARBA" id="ARBA00023175"/>
    </source>
</evidence>
<evidence type="ECO:0000259" key="7">
    <source>
        <dbReference type="PROSITE" id="PS50021"/>
    </source>
</evidence>
<feature type="region of interest" description="Disordered" evidence="6">
    <location>
        <begin position="898"/>
        <end position="1035"/>
    </location>
</feature>
<comment type="caution">
    <text evidence="9">The sequence shown here is derived from an EMBL/GenBank/DDBJ whole genome shotgun (WGS) entry which is preliminary data.</text>
</comment>
<feature type="domain" description="Calponin-homology (CH)" evidence="7">
    <location>
        <begin position="142"/>
        <end position="264"/>
    </location>
</feature>
<dbReference type="Gene3D" id="1.10.418.10">
    <property type="entry name" value="Calponin-like domain"/>
    <property type="match status" value="1"/>
</dbReference>
<dbReference type="PANTHER" id="PTHR47972">
    <property type="entry name" value="KINESIN-LIKE PROTEIN KLP-3"/>
    <property type="match status" value="1"/>
</dbReference>
<sequence>MAIRVFYSNDGKQANSSYFPFLPITTSKHQPRPLRPASATTIPLARKGRELPEELRATGFPFPSPRDRAGVTAAVGSPGSPLVLSGPPMASPEHEVAVAAAVVEDVMRLHGEGGSVVGVGGGETVGAWRNIDIAWRKSEEAAIRRYEAANWLRRIVGVVCAKDLAEEPSEEEFRLGLRNGIILCNALNKVQHGTVPKVVEVPSDSTVPTDGAALCAYQYFENVRNFVTGLQDLGLPTFEASDLEKGGKGVRVVDCVLALKSFSEAKQGGKQSSSFKHGGTVKPLSGKYFVRKNTEPFMKAMIRSHSAELLRDGISQEQIGLDFSLESTETAAESIRMLVQTVLTDKKPEEVPSIVESLLCKVIHEFEQRIASQNDSVTDTIETNESKSLCRTDSPQMETPACDLKKVGEEDDNVVHTKEDVNTPTLNDDSPEKLVQPKLETNFDQQQKQIQDLKNNISTIKSGMEDFRLLYSEDLTKFGNHLRVISHAASGYHKLVEENRKLYNQIQDLRGNIRVYCRVRPFLPGKVSSSSSVDGTEDRTITVIVPSKYGKDARKSFTFNRVFGPLATQEEVFRDMQPLIRSVLDGFNVCIFAYGQTGSGKTFTMSGPKVLTDEGLGVNYRALNDLFNIQKQRKDTFCYEISVQMIEIYNEQVRDLLQNVPDANIVTVTSTSDVIELMDLGQKNRAVCSTAMNDRSSRSHSCLTVHVQGRDLTSGTVLRGCMHLVDLAGSERVDKSEVVGDRLKEAQHINKSLAALGDVIASLAHKNTHVPYRNSKLTQFLQDSLGGQAKTLMFVHIAPEPDAVSESISTLKFAERVATVELGAAKSNKEGAEVKELKEQIACLRAALARKDGESDHIRSTQSSPDVYKMRMSNASHASRHSADEDGNVEKESALGDWADHSHFGSSNSLPELGPDGTQDLPFYQRSSPEQQWSWSGSVATEDSDDFEVATNCSSEQDCVRPASAPKASGIANGGASAGRKGQPKSLKSSDIRGANPGKKTSPLQKKLSGPSPTPIKKGAVEAKRTQNGKVTSKK</sequence>
<keyword evidence="4" id="KW-0067">ATP-binding</keyword>
<proteinExistence type="inferred from homology"/>
<dbReference type="FunFam" id="1.10.418.10:FF:000069">
    <property type="entry name" value="p-loop nucleoside triphosphate hydrolase superfamily protein with CH (Calponin Homology) domain"/>
    <property type="match status" value="1"/>
</dbReference>
<dbReference type="CDD" id="cd21203">
    <property type="entry name" value="CH_AtKIN14-like"/>
    <property type="match status" value="1"/>
</dbReference>
<dbReference type="AlphaFoldDB" id="A0A5J9UII6"/>
<dbReference type="GO" id="GO:0007018">
    <property type="term" value="P:microtubule-based movement"/>
    <property type="evidence" value="ECO:0007669"/>
    <property type="project" value="InterPro"/>
</dbReference>
<protein>
    <recommendedName>
        <fullName evidence="11">Kinesin motor domain-containing protein</fullName>
    </recommendedName>
</protein>
<feature type="compositionally biased region" description="Polar residues" evidence="6">
    <location>
        <begin position="1026"/>
        <end position="1035"/>
    </location>
</feature>
<dbReference type="InterPro" id="IPR036872">
    <property type="entry name" value="CH_dom_sf"/>
</dbReference>
<keyword evidence="10" id="KW-1185">Reference proteome</keyword>
<keyword evidence="5" id="KW-0175">Coiled coil</keyword>
<dbReference type="GO" id="GO:0003777">
    <property type="term" value="F:microtubule motor activity"/>
    <property type="evidence" value="ECO:0007669"/>
    <property type="project" value="InterPro"/>
</dbReference>
<organism evidence="9 10">
    <name type="scientific">Eragrostis curvula</name>
    <name type="common">weeping love grass</name>
    <dbReference type="NCBI Taxonomy" id="38414"/>
    <lineage>
        <taxon>Eukaryota</taxon>
        <taxon>Viridiplantae</taxon>
        <taxon>Streptophyta</taxon>
        <taxon>Embryophyta</taxon>
        <taxon>Tracheophyta</taxon>
        <taxon>Spermatophyta</taxon>
        <taxon>Magnoliopsida</taxon>
        <taxon>Liliopsida</taxon>
        <taxon>Poales</taxon>
        <taxon>Poaceae</taxon>
        <taxon>PACMAD clade</taxon>
        <taxon>Chloridoideae</taxon>
        <taxon>Eragrostideae</taxon>
        <taxon>Eragrostidinae</taxon>
        <taxon>Eragrostis</taxon>
    </lineage>
</organism>
<feature type="non-terminal residue" evidence="9">
    <location>
        <position position="1"/>
    </location>
</feature>
<evidence type="ECO:0000256" key="1">
    <source>
        <dbReference type="ARBA" id="ARBA00010899"/>
    </source>
</evidence>
<reference evidence="9 10" key="1">
    <citation type="journal article" date="2019" name="Sci. Rep.">
        <title>A high-quality genome of Eragrostis curvula grass provides insights into Poaceae evolution and supports new strategies to enhance forage quality.</title>
        <authorList>
            <person name="Carballo J."/>
            <person name="Santos B.A.C.M."/>
            <person name="Zappacosta D."/>
            <person name="Garbus I."/>
            <person name="Selva J.P."/>
            <person name="Gallo C.A."/>
            <person name="Diaz A."/>
            <person name="Albertini E."/>
            <person name="Caccamo M."/>
            <person name="Echenique V."/>
        </authorList>
    </citation>
    <scope>NUCLEOTIDE SEQUENCE [LARGE SCALE GENOMIC DNA]</scope>
    <source>
        <strain evidence="10">cv. Victoria</strain>
        <tissue evidence="9">Leaf</tissue>
    </source>
</reference>
<feature type="compositionally biased region" description="Polar residues" evidence="6">
    <location>
        <begin position="925"/>
        <end position="941"/>
    </location>
</feature>
<comment type="similarity">
    <text evidence="1">Belongs to the TRAFAC class myosin-kinesin ATPase superfamily. Kinesin family. KIN-14 subfamily.</text>
</comment>
<keyword evidence="4" id="KW-0547">Nucleotide-binding</keyword>
<dbReference type="SUPFAM" id="SSF47576">
    <property type="entry name" value="Calponin-homology domain, CH-domain"/>
    <property type="match status" value="1"/>
</dbReference>
<dbReference type="InterPro" id="IPR027417">
    <property type="entry name" value="P-loop_NTPase"/>
</dbReference>
<evidence type="ECO:0000259" key="8">
    <source>
        <dbReference type="PROSITE" id="PS50067"/>
    </source>
</evidence>
<dbReference type="SMART" id="SM00129">
    <property type="entry name" value="KISc"/>
    <property type="match status" value="1"/>
</dbReference>
<evidence type="ECO:0000313" key="9">
    <source>
        <dbReference type="EMBL" id="TVU23599.1"/>
    </source>
</evidence>
<dbReference type="GO" id="GO:0005524">
    <property type="term" value="F:ATP binding"/>
    <property type="evidence" value="ECO:0007669"/>
    <property type="project" value="UniProtKB-UniRule"/>
</dbReference>
<feature type="coiled-coil region" evidence="5">
    <location>
        <begin position="827"/>
        <end position="854"/>
    </location>
</feature>
<dbReference type="Pfam" id="PF00225">
    <property type="entry name" value="Kinesin"/>
    <property type="match status" value="1"/>
</dbReference>
<gene>
    <name evidence="9" type="ORF">EJB05_25974</name>
</gene>
<dbReference type="PANTHER" id="PTHR47972:SF41">
    <property type="entry name" value="KINESIN-LIKE PROTEIN KIN-14P"/>
    <property type="match status" value="1"/>
</dbReference>
<evidence type="ECO:0000256" key="6">
    <source>
        <dbReference type="SAM" id="MobiDB-lite"/>
    </source>
</evidence>
<dbReference type="EMBL" id="RWGY01000013">
    <property type="protein sequence ID" value="TVU23599.1"/>
    <property type="molecule type" value="Genomic_DNA"/>
</dbReference>
<dbReference type="Gene3D" id="3.40.850.10">
    <property type="entry name" value="Kinesin motor domain"/>
    <property type="match status" value="1"/>
</dbReference>
<keyword evidence="2" id="KW-0493">Microtubule</keyword>
<dbReference type="GO" id="GO:0008017">
    <property type="term" value="F:microtubule binding"/>
    <property type="evidence" value="ECO:0007669"/>
    <property type="project" value="InterPro"/>
</dbReference>
<dbReference type="InterPro" id="IPR001752">
    <property type="entry name" value="Kinesin_motor_dom"/>
</dbReference>
<dbReference type="GO" id="GO:0005874">
    <property type="term" value="C:microtubule"/>
    <property type="evidence" value="ECO:0007669"/>
    <property type="project" value="UniProtKB-KW"/>
</dbReference>